<dbReference type="Proteomes" id="UP000223913">
    <property type="component" value="Unassembled WGS sequence"/>
</dbReference>
<dbReference type="Gene3D" id="1.20.120.450">
    <property type="entry name" value="dinb family like domain"/>
    <property type="match status" value="1"/>
</dbReference>
<reference evidence="2 3" key="1">
    <citation type="submission" date="2017-10" db="EMBL/GenBank/DDBJ databases">
        <title>The draft genome sequence of Lewinella nigricans NBRC 102662.</title>
        <authorList>
            <person name="Wang K."/>
        </authorList>
    </citation>
    <scope>NUCLEOTIDE SEQUENCE [LARGE SCALE GENOMIC DNA]</scope>
    <source>
        <strain evidence="2 3">NBRC 102662</strain>
    </source>
</reference>
<comment type="caution">
    <text evidence="2">The sequence shown here is derived from an EMBL/GenBank/DDBJ whole genome shotgun (WGS) entry which is preliminary data.</text>
</comment>
<dbReference type="AlphaFoldDB" id="A0A2D0NFV1"/>
<evidence type="ECO:0000313" key="3">
    <source>
        <dbReference type="Proteomes" id="UP000223913"/>
    </source>
</evidence>
<dbReference type="RefSeq" id="WP_099149312.1">
    <property type="nucleotide sequence ID" value="NZ_PDUD01000010.1"/>
</dbReference>
<dbReference type="InterPro" id="IPR034660">
    <property type="entry name" value="DinB/YfiT-like"/>
</dbReference>
<dbReference type="SUPFAM" id="SSF109854">
    <property type="entry name" value="DinB/YfiT-like putative metalloenzymes"/>
    <property type="match status" value="1"/>
</dbReference>
<dbReference type="InterPro" id="IPR024775">
    <property type="entry name" value="DinB-like"/>
</dbReference>
<keyword evidence="3" id="KW-1185">Reference proteome</keyword>
<dbReference type="Pfam" id="PF12867">
    <property type="entry name" value="DinB_2"/>
    <property type="match status" value="1"/>
</dbReference>
<protein>
    <recommendedName>
        <fullName evidence="1">DinB-like domain-containing protein</fullName>
    </recommendedName>
</protein>
<accession>A0A2D0NFV1</accession>
<gene>
    <name evidence="2" type="ORF">CRP01_07060</name>
</gene>
<evidence type="ECO:0000313" key="2">
    <source>
        <dbReference type="EMBL" id="PHN07382.1"/>
    </source>
</evidence>
<organism evidence="2 3">
    <name type="scientific">Flavilitoribacter nigricans (strain ATCC 23147 / DSM 23189 / NBRC 102662 / NCIMB 1420 / SS-2)</name>
    <name type="common">Lewinella nigricans</name>
    <dbReference type="NCBI Taxonomy" id="1122177"/>
    <lineage>
        <taxon>Bacteria</taxon>
        <taxon>Pseudomonadati</taxon>
        <taxon>Bacteroidota</taxon>
        <taxon>Saprospiria</taxon>
        <taxon>Saprospirales</taxon>
        <taxon>Lewinellaceae</taxon>
        <taxon>Flavilitoribacter</taxon>
    </lineage>
</organism>
<feature type="domain" description="DinB-like" evidence="1">
    <location>
        <begin position="27"/>
        <end position="181"/>
    </location>
</feature>
<name>A0A2D0NFV1_FLAN2</name>
<evidence type="ECO:0000259" key="1">
    <source>
        <dbReference type="Pfam" id="PF12867"/>
    </source>
</evidence>
<proteinExistence type="predicted"/>
<dbReference type="EMBL" id="PDUD01000010">
    <property type="protein sequence ID" value="PHN07382.1"/>
    <property type="molecule type" value="Genomic_DNA"/>
</dbReference>
<sequence>MASFQSEKLLDRLAADVREILLKTEPLKSLPEAELREKPTADAWSVVEVIAHLNYYARFYVQAMEEQLDGHQTQAQTEFHPGWFGNYFTKSIGPSPDGTVKNKMNTPKDARPQAPAALSPQEEIAEFVAHQHQILNLLQIARTADLGKIRVPISLTRFIRLKLGDTFRFVIAHEQRHFQQIDRVLSVVAEKVKIG</sequence>
<dbReference type="OrthoDB" id="1524454at2"/>